<dbReference type="EMBL" id="LT838813">
    <property type="protein sequence ID" value="SMD41939.1"/>
    <property type="molecule type" value="Genomic_DNA"/>
</dbReference>
<name>A0A1W2GZ83_9BACT</name>
<keyword evidence="2" id="KW-1185">Reference proteome</keyword>
<organism evidence="1 2">
    <name type="scientific">Aquiflexum balticum DSM 16537</name>
    <dbReference type="NCBI Taxonomy" id="758820"/>
    <lineage>
        <taxon>Bacteria</taxon>
        <taxon>Pseudomonadati</taxon>
        <taxon>Bacteroidota</taxon>
        <taxon>Cytophagia</taxon>
        <taxon>Cytophagales</taxon>
        <taxon>Cyclobacteriaceae</taxon>
        <taxon>Aquiflexum</taxon>
    </lineage>
</organism>
<reference evidence="2" key="1">
    <citation type="submission" date="2017-04" db="EMBL/GenBank/DDBJ databases">
        <authorList>
            <person name="Varghese N."/>
            <person name="Submissions S."/>
        </authorList>
    </citation>
    <scope>NUCLEOTIDE SEQUENCE [LARGE SCALE GENOMIC DNA]</scope>
    <source>
        <strain evidence="2">DSM 16537</strain>
    </source>
</reference>
<dbReference type="AlphaFoldDB" id="A0A1W2GZ83"/>
<gene>
    <name evidence="1" type="ORF">SAMN00777080_0474</name>
</gene>
<dbReference type="RefSeq" id="WP_084118792.1">
    <property type="nucleotide sequence ID" value="NZ_LT838813.1"/>
</dbReference>
<accession>A0A1W2GZ83</accession>
<sequence>MKIRLFYTVPLLVFLLLFGVECIAFQNSPLFSTEKPLEMELITSLSELRRSESDTTFFMAKMRYGNDDGSWDSLEVELRARGNSRRSMCYFPPIRMKIKKKKSKNSLFEEDKSLKLVIPCQIANPFNGLIVKEYMCYKFYEKITPYHFKTRLVNLTLTDQNDRKSKTHNITAFLIEDDDKVAKRHQFMISDAKPVLPNTIHDTTAVRQDIFAFMIGNTDWSNTGQHNVKMLVDKNKIHFPLPYDFDMSGIVSAPYAIPYDYLPIKTVQERLYRGLCRDPELIQYIRNQYLTLEPQMMDILDQYEAHLSPYDFKRAKNYLNVFFDIIKNEKLFNHQILSKCRPNNY</sequence>
<proteinExistence type="predicted"/>
<dbReference type="Proteomes" id="UP000192333">
    <property type="component" value="Chromosome I"/>
</dbReference>
<dbReference type="OrthoDB" id="662693at2"/>
<dbReference type="STRING" id="758820.SAMN00777080_0474"/>
<protein>
    <submittedName>
        <fullName evidence="1">Uncharacterized protein</fullName>
    </submittedName>
</protein>
<evidence type="ECO:0000313" key="1">
    <source>
        <dbReference type="EMBL" id="SMD41939.1"/>
    </source>
</evidence>
<evidence type="ECO:0000313" key="2">
    <source>
        <dbReference type="Proteomes" id="UP000192333"/>
    </source>
</evidence>